<name>A0ABP0CMF8_9PEZI</name>
<gene>
    <name evidence="1" type="ORF">SCUCBS95973_008240</name>
</gene>
<reference evidence="1 2" key="1">
    <citation type="submission" date="2024-01" db="EMBL/GenBank/DDBJ databases">
        <authorList>
            <person name="Allen C."/>
            <person name="Tagirdzhanova G."/>
        </authorList>
    </citation>
    <scope>NUCLEOTIDE SEQUENCE [LARGE SCALE GENOMIC DNA]</scope>
</reference>
<protein>
    <submittedName>
        <fullName evidence="1">Uncharacterized protein</fullName>
    </submittedName>
</protein>
<dbReference type="Proteomes" id="UP001642405">
    <property type="component" value="Unassembled WGS sequence"/>
</dbReference>
<evidence type="ECO:0000313" key="2">
    <source>
        <dbReference type="Proteomes" id="UP001642405"/>
    </source>
</evidence>
<comment type="caution">
    <text evidence="1">The sequence shown here is derived from an EMBL/GenBank/DDBJ whole genome shotgun (WGS) entry which is preliminary data.</text>
</comment>
<sequence length="175" mass="19548">MILKIVEDQASKLVNEYDHGNGDPAQSLSLLDQVARLHALIVYQSISLFDGDIRTRHLAEARLPLLGQWSQQLLSSARQKFSSTTALLDMTVALHCGPMDSDEHPWYLWILTESIRRTWLIGGGLEAIYSMLQRGWYPCPGGVMFTTRQGVWDAPSALAWEETCFAAGKTPEATK</sequence>
<proteinExistence type="predicted"/>
<dbReference type="EMBL" id="CAWUHB010000064">
    <property type="protein sequence ID" value="CAK7232379.1"/>
    <property type="molecule type" value="Genomic_DNA"/>
</dbReference>
<accession>A0ABP0CMF8</accession>
<evidence type="ECO:0000313" key="1">
    <source>
        <dbReference type="EMBL" id="CAK7232379.1"/>
    </source>
</evidence>
<organism evidence="1 2">
    <name type="scientific">Sporothrix curviconia</name>
    <dbReference type="NCBI Taxonomy" id="1260050"/>
    <lineage>
        <taxon>Eukaryota</taxon>
        <taxon>Fungi</taxon>
        <taxon>Dikarya</taxon>
        <taxon>Ascomycota</taxon>
        <taxon>Pezizomycotina</taxon>
        <taxon>Sordariomycetes</taxon>
        <taxon>Sordariomycetidae</taxon>
        <taxon>Ophiostomatales</taxon>
        <taxon>Ophiostomataceae</taxon>
        <taxon>Sporothrix</taxon>
    </lineage>
</organism>
<keyword evidence="2" id="KW-1185">Reference proteome</keyword>